<sequence>MAHGKKETQNKKSRANWANYGAKSINEGPSSVHEAMTEVTQLEKFVMFVTTALDPDWLELQPIA</sequence>
<dbReference type="EMBL" id="KI394460">
    <property type="protein sequence ID" value="ERN02965.1"/>
    <property type="molecule type" value="Genomic_DNA"/>
</dbReference>
<dbReference type="Gramene" id="ERN02965">
    <property type="protein sequence ID" value="ERN02965"/>
    <property type="gene ID" value="AMTR_s00134p00070280"/>
</dbReference>
<accession>W1P7L3</accession>
<keyword evidence="3" id="KW-1185">Reference proteome</keyword>
<proteinExistence type="predicted"/>
<gene>
    <name evidence="2" type="ORF">AMTR_s00134p00070280</name>
</gene>
<protein>
    <submittedName>
        <fullName evidence="2">Uncharacterized protein</fullName>
    </submittedName>
</protein>
<name>W1P7L3_AMBTC</name>
<dbReference type="AlphaFoldDB" id="W1P7L3"/>
<evidence type="ECO:0000256" key="1">
    <source>
        <dbReference type="SAM" id="MobiDB-lite"/>
    </source>
</evidence>
<feature type="region of interest" description="Disordered" evidence="1">
    <location>
        <begin position="1"/>
        <end position="32"/>
    </location>
</feature>
<feature type="compositionally biased region" description="Basic and acidic residues" evidence="1">
    <location>
        <begin position="1"/>
        <end position="10"/>
    </location>
</feature>
<dbReference type="Proteomes" id="UP000017836">
    <property type="component" value="Unassembled WGS sequence"/>
</dbReference>
<reference evidence="3" key="1">
    <citation type="journal article" date="2013" name="Science">
        <title>The Amborella genome and the evolution of flowering plants.</title>
        <authorList>
            <consortium name="Amborella Genome Project"/>
        </authorList>
    </citation>
    <scope>NUCLEOTIDE SEQUENCE [LARGE SCALE GENOMIC DNA]</scope>
</reference>
<organism evidence="2 3">
    <name type="scientific">Amborella trichopoda</name>
    <dbReference type="NCBI Taxonomy" id="13333"/>
    <lineage>
        <taxon>Eukaryota</taxon>
        <taxon>Viridiplantae</taxon>
        <taxon>Streptophyta</taxon>
        <taxon>Embryophyta</taxon>
        <taxon>Tracheophyta</taxon>
        <taxon>Spermatophyta</taxon>
        <taxon>Magnoliopsida</taxon>
        <taxon>Amborellales</taxon>
        <taxon>Amborellaceae</taxon>
        <taxon>Amborella</taxon>
    </lineage>
</organism>
<dbReference type="HOGENOM" id="CLU_2870609_0_0_1"/>
<evidence type="ECO:0000313" key="3">
    <source>
        <dbReference type="Proteomes" id="UP000017836"/>
    </source>
</evidence>
<evidence type="ECO:0000313" key="2">
    <source>
        <dbReference type="EMBL" id="ERN02965.1"/>
    </source>
</evidence>